<keyword evidence="2" id="KW-0067">ATP-binding</keyword>
<evidence type="ECO:0000313" key="5">
    <source>
        <dbReference type="Proteomes" id="UP000886595"/>
    </source>
</evidence>
<feature type="domain" description="Protein kinase" evidence="3">
    <location>
        <begin position="1"/>
        <end position="112"/>
    </location>
</feature>
<evidence type="ECO:0000256" key="1">
    <source>
        <dbReference type="ARBA" id="ARBA00022741"/>
    </source>
</evidence>
<evidence type="ECO:0000259" key="3">
    <source>
        <dbReference type="PROSITE" id="PS50011"/>
    </source>
</evidence>
<dbReference type="PANTHER" id="PTHR27007">
    <property type="match status" value="1"/>
</dbReference>
<organism evidence="4 5">
    <name type="scientific">Brassica carinata</name>
    <name type="common">Ethiopian mustard</name>
    <name type="synonym">Abyssinian cabbage</name>
    <dbReference type="NCBI Taxonomy" id="52824"/>
    <lineage>
        <taxon>Eukaryota</taxon>
        <taxon>Viridiplantae</taxon>
        <taxon>Streptophyta</taxon>
        <taxon>Embryophyta</taxon>
        <taxon>Tracheophyta</taxon>
        <taxon>Spermatophyta</taxon>
        <taxon>Magnoliopsida</taxon>
        <taxon>eudicotyledons</taxon>
        <taxon>Gunneridae</taxon>
        <taxon>Pentapetalae</taxon>
        <taxon>rosids</taxon>
        <taxon>malvids</taxon>
        <taxon>Brassicales</taxon>
        <taxon>Brassicaceae</taxon>
        <taxon>Brassiceae</taxon>
        <taxon>Brassica</taxon>
    </lineage>
</organism>
<dbReference type="GO" id="GO:0005524">
    <property type="term" value="F:ATP binding"/>
    <property type="evidence" value="ECO:0007669"/>
    <property type="project" value="UniProtKB-KW"/>
</dbReference>
<dbReference type="Pfam" id="PF07714">
    <property type="entry name" value="PK_Tyr_Ser-Thr"/>
    <property type="match status" value="1"/>
</dbReference>
<dbReference type="GO" id="GO:0004672">
    <property type="term" value="F:protein kinase activity"/>
    <property type="evidence" value="ECO:0007669"/>
    <property type="project" value="InterPro"/>
</dbReference>
<name>A0A8X7QRS4_BRACI</name>
<accession>A0A8X7QRS4</accession>
<evidence type="ECO:0000313" key="4">
    <source>
        <dbReference type="EMBL" id="KAG2274588.1"/>
    </source>
</evidence>
<dbReference type="Gene3D" id="1.10.510.10">
    <property type="entry name" value="Transferase(Phosphotransferase) domain 1"/>
    <property type="match status" value="1"/>
</dbReference>
<reference evidence="4 5" key="1">
    <citation type="submission" date="2020-02" db="EMBL/GenBank/DDBJ databases">
        <authorList>
            <person name="Ma Q."/>
            <person name="Huang Y."/>
            <person name="Song X."/>
            <person name="Pei D."/>
        </authorList>
    </citation>
    <scope>NUCLEOTIDE SEQUENCE [LARGE SCALE GENOMIC DNA]</scope>
    <source>
        <strain evidence="4">Sxm20200214</strain>
        <tissue evidence="4">Leaf</tissue>
    </source>
</reference>
<comment type="caution">
    <text evidence="4">The sequence shown here is derived from an EMBL/GenBank/DDBJ whole genome shotgun (WGS) entry which is preliminary data.</text>
</comment>
<proteinExistence type="predicted"/>
<dbReference type="SUPFAM" id="SSF56112">
    <property type="entry name" value="Protein kinase-like (PK-like)"/>
    <property type="match status" value="1"/>
</dbReference>
<gene>
    <name evidence="4" type="ORF">Bca52824_057143</name>
</gene>
<keyword evidence="1" id="KW-0547">Nucleotide-binding</keyword>
<protein>
    <recommendedName>
        <fullName evidence="3">Protein kinase domain-containing protein</fullName>
    </recommendedName>
</protein>
<dbReference type="InterPro" id="IPR001245">
    <property type="entry name" value="Ser-Thr/Tyr_kinase_cat_dom"/>
</dbReference>
<dbReference type="PROSITE" id="PS50011">
    <property type="entry name" value="PROTEIN_KINASE_DOM"/>
    <property type="match status" value="1"/>
</dbReference>
<dbReference type="EMBL" id="JAAMPC010000012">
    <property type="protein sequence ID" value="KAG2274588.1"/>
    <property type="molecule type" value="Genomic_DNA"/>
</dbReference>
<keyword evidence="5" id="KW-1185">Reference proteome</keyword>
<dbReference type="OrthoDB" id="543442at2759"/>
<dbReference type="InterPro" id="IPR011009">
    <property type="entry name" value="Kinase-like_dom_sf"/>
</dbReference>
<sequence>MSRLYERGADPTTTAAVGTVGYMAPELTTLGASTVTDVYAFGVFLLEVTCGRRPVELGVPVEKRSAQMEFSSEEVERVLKVGLLCANLAPDARPSMEQVVQYLNGNVLMPEFWPYSPGIGALTPTLFSPSQHSLPSLSLSSSSYNNSMFITRSFVSGSGR</sequence>
<dbReference type="InterPro" id="IPR050528">
    <property type="entry name" value="L-type_Lectin-RKs"/>
</dbReference>
<dbReference type="Proteomes" id="UP000886595">
    <property type="component" value="Unassembled WGS sequence"/>
</dbReference>
<evidence type="ECO:0000256" key="2">
    <source>
        <dbReference type="ARBA" id="ARBA00022840"/>
    </source>
</evidence>
<dbReference type="GO" id="GO:0051707">
    <property type="term" value="P:response to other organism"/>
    <property type="evidence" value="ECO:0007669"/>
    <property type="project" value="UniProtKB-ARBA"/>
</dbReference>
<dbReference type="AlphaFoldDB" id="A0A8X7QRS4"/>
<dbReference type="InterPro" id="IPR000719">
    <property type="entry name" value="Prot_kinase_dom"/>
</dbReference>